<gene>
    <name evidence="13" type="ORF">MNOR_LOCUS18866</name>
</gene>
<keyword evidence="3 9" id="KW-0812">Transmembrane</keyword>
<reference evidence="13 14" key="1">
    <citation type="submission" date="2024-05" db="EMBL/GenBank/DDBJ databases">
        <authorList>
            <person name="Wallberg A."/>
        </authorList>
    </citation>
    <scope>NUCLEOTIDE SEQUENCE [LARGE SCALE GENOMIC DNA]</scope>
</reference>
<keyword evidence="4 11" id="KW-1133">Transmembrane helix</keyword>
<feature type="region of interest" description="Disordered" evidence="10">
    <location>
        <begin position="420"/>
        <end position="473"/>
    </location>
</feature>
<keyword evidence="5 9" id="KW-0297">G-protein coupled receptor</keyword>
<keyword evidence="6 11" id="KW-0472">Membrane</keyword>
<protein>
    <recommendedName>
        <fullName evidence="12">G-protein coupled receptors family 1 profile domain-containing protein</fullName>
    </recommendedName>
</protein>
<evidence type="ECO:0000256" key="9">
    <source>
        <dbReference type="RuleBase" id="RU000688"/>
    </source>
</evidence>
<feature type="non-terminal residue" evidence="13">
    <location>
        <position position="740"/>
    </location>
</feature>
<feature type="transmembrane region" description="Helical" evidence="11">
    <location>
        <begin position="195"/>
        <end position="214"/>
    </location>
</feature>
<evidence type="ECO:0000256" key="7">
    <source>
        <dbReference type="ARBA" id="ARBA00023170"/>
    </source>
</evidence>
<organism evidence="13 14">
    <name type="scientific">Meganyctiphanes norvegica</name>
    <name type="common">Northern krill</name>
    <name type="synonym">Thysanopoda norvegica</name>
    <dbReference type="NCBI Taxonomy" id="48144"/>
    <lineage>
        <taxon>Eukaryota</taxon>
        <taxon>Metazoa</taxon>
        <taxon>Ecdysozoa</taxon>
        <taxon>Arthropoda</taxon>
        <taxon>Crustacea</taxon>
        <taxon>Multicrustacea</taxon>
        <taxon>Malacostraca</taxon>
        <taxon>Eumalacostraca</taxon>
        <taxon>Eucarida</taxon>
        <taxon>Euphausiacea</taxon>
        <taxon>Euphausiidae</taxon>
        <taxon>Meganyctiphanes</taxon>
    </lineage>
</organism>
<comment type="similarity">
    <text evidence="2 9">Belongs to the G-protein coupled receptor 1 family.</text>
</comment>
<feature type="transmembrane region" description="Helical" evidence="11">
    <location>
        <begin position="245"/>
        <end position="262"/>
    </location>
</feature>
<dbReference type="AlphaFoldDB" id="A0AAV2R2Q3"/>
<dbReference type="InterPro" id="IPR000276">
    <property type="entry name" value="GPCR_Rhodpsn"/>
</dbReference>
<evidence type="ECO:0000256" key="2">
    <source>
        <dbReference type="ARBA" id="ARBA00010663"/>
    </source>
</evidence>
<evidence type="ECO:0000256" key="8">
    <source>
        <dbReference type="ARBA" id="ARBA00023224"/>
    </source>
</evidence>
<dbReference type="GO" id="GO:0005886">
    <property type="term" value="C:plasma membrane"/>
    <property type="evidence" value="ECO:0007669"/>
    <property type="project" value="TreeGrafter"/>
</dbReference>
<dbReference type="EMBL" id="CAXKWB010013731">
    <property type="protein sequence ID" value="CAL4108360.1"/>
    <property type="molecule type" value="Genomic_DNA"/>
</dbReference>
<dbReference type="PRINTS" id="PR00237">
    <property type="entry name" value="GPCRRHODOPSN"/>
</dbReference>
<evidence type="ECO:0000256" key="4">
    <source>
        <dbReference type="ARBA" id="ARBA00022989"/>
    </source>
</evidence>
<evidence type="ECO:0000256" key="1">
    <source>
        <dbReference type="ARBA" id="ARBA00004141"/>
    </source>
</evidence>
<feature type="compositionally biased region" description="Polar residues" evidence="10">
    <location>
        <begin position="449"/>
        <end position="470"/>
    </location>
</feature>
<accession>A0AAV2R2Q3</accession>
<dbReference type="GO" id="GO:0004930">
    <property type="term" value="F:G protein-coupled receptor activity"/>
    <property type="evidence" value="ECO:0007669"/>
    <property type="project" value="UniProtKB-KW"/>
</dbReference>
<evidence type="ECO:0000256" key="10">
    <source>
        <dbReference type="SAM" id="MobiDB-lite"/>
    </source>
</evidence>
<dbReference type="PROSITE" id="PS00237">
    <property type="entry name" value="G_PROTEIN_RECEP_F1_1"/>
    <property type="match status" value="1"/>
</dbReference>
<feature type="transmembrane region" description="Helical" evidence="11">
    <location>
        <begin position="81"/>
        <end position="105"/>
    </location>
</feature>
<dbReference type="InterPro" id="IPR017452">
    <property type="entry name" value="GPCR_Rhodpsn_7TM"/>
</dbReference>
<feature type="transmembrane region" description="Helical" evidence="11">
    <location>
        <begin position="297"/>
        <end position="318"/>
    </location>
</feature>
<dbReference type="PANTHER" id="PTHR45695:SF9">
    <property type="entry name" value="LEUCOKININ RECEPTOR"/>
    <property type="match status" value="1"/>
</dbReference>
<sequence>MASPLQDLDGGLDSDIMGTDGTVGLDLANSSEMMVDQGFLQPVMPTHDAAHFNRTLFTLMNMNYNTTKSESLDAVSDDVQVFLVIVYSLAAFLSLAGNIIVILVLTCGRKSSVRCYLINLAISDIAMGIFCIPFSYTNLMFHRWIFLPEFCRIVTFMQHVTVTCSVYTLVAIGFDRYKALVHPLNNRWTKSRSKLVIMGIWIFSVAISIVQLVVSYSEPFTWNGEFYYKCEENWPKTPNETYEKVYTVVLFFLTFALPLPCFKIHHLTAPGMMCSYRLPGNADQSRDQNHMKAKIKVINMMIVVMVCFVLSWFPLQVFNFFVYFAPEITQCRSKERCFSYYMSAFACHWIAMANSFMNPFIYCFMSKNFREDLVSLLRRCGCCGGSRLQRQRSNAWSRSDHGSSFRSILYITHKTSMAGNSSKMSFRGRPDRSTPEHNNLELRPLQLRQRCSPQGVSESTLLPPSPSNCVPRQRYPGLRTAYSMSKSESNGIGHQHPLSYSGSKKWMFQQQQQGSTKSSSSLETRTSVIVDDPELMVSTDQLLQPTNGTSALPIHPECLSEEAYEDMDRCRVSMLNNEKVLCIDNYRTCEDREVSLDCLLDKGETFVVKKAENVDTRNDFYGVLAADNERSIVIQSPDIIKRKSSLEIITTKLKSGLLSASLKSPLSEQKSLSETLCVTCECDSLSNNTSDINGKNENGIQGKGSIKGKKKSGKKNGLITKLKLKRANSGNSRNGVVTIS</sequence>
<feature type="transmembrane region" description="Helical" evidence="11">
    <location>
        <begin position="156"/>
        <end position="174"/>
    </location>
</feature>
<dbReference type="SUPFAM" id="SSF81321">
    <property type="entry name" value="Family A G protein-coupled receptor-like"/>
    <property type="match status" value="1"/>
</dbReference>
<name>A0AAV2R2Q3_MEGNR</name>
<keyword evidence="8 9" id="KW-0807">Transducer</keyword>
<evidence type="ECO:0000259" key="12">
    <source>
        <dbReference type="PROSITE" id="PS50262"/>
    </source>
</evidence>
<feature type="domain" description="G-protein coupled receptors family 1 profile" evidence="12">
    <location>
        <begin position="97"/>
        <end position="362"/>
    </location>
</feature>
<keyword evidence="7 9" id="KW-0675">Receptor</keyword>
<evidence type="ECO:0000256" key="3">
    <source>
        <dbReference type="ARBA" id="ARBA00022692"/>
    </source>
</evidence>
<evidence type="ECO:0000256" key="6">
    <source>
        <dbReference type="ARBA" id="ARBA00023136"/>
    </source>
</evidence>
<dbReference type="PANTHER" id="PTHR45695">
    <property type="entry name" value="LEUCOKININ RECEPTOR-RELATED"/>
    <property type="match status" value="1"/>
</dbReference>
<feature type="compositionally biased region" description="Basic and acidic residues" evidence="10">
    <location>
        <begin position="428"/>
        <end position="440"/>
    </location>
</feature>
<feature type="transmembrane region" description="Helical" evidence="11">
    <location>
        <begin position="117"/>
        <end position="136"/>
    </location>
</feature>
<keyword evidence="14" id="KW-1185">Reference proteome</keyword>
<evidence type="ECO:0000313" key="14">
    <source>
        <dbReference type="Proteomes" id="UP001497623"/>
    </source>
</evidence>
<evidence type="ECO:0000313" key="13">
    <source>
        <dbReference type="EMBL" id="CAL4108360.1"/>
    </source>
</evidence>
<evidence type="ECO:0000256" key="5">
    <source>
        <dbReference type="ARBA" id="ARBA00023040"/>
    </source>
</evidence>
<dbReference type="Pfam" id="PF00001">
    <property type="entry name" value="7tm_1"/>
    <property type="match status" value="1"/>
</dbReference>
<proteinExistence type="inferred from homology"/>
<feature type="region of interest" description="Disordered" evidence="10">
    <location>
        <begin position="691"/>
        <end position="715"/>
    </location>
</feature>
<comment type="subcellular location">
    <subcellularLocation>
        <location evidence="1">Membrane</location>
        <topology evidence="1">Multi-pass membrane protein</topology>
    </subcellularLocation>
</comment>
<dbReference type="Proteomes" id="UP001497623">
    <property type="component" value="Unassembled WGS sequence"/>
</dbReference>
<dbReference type="Gene3D" id="1.20.1070.10">
    <property type="entry name" value="Rhodopsin 7-helix transmembrane proteins"/>
    <property type="match status" value="1"/>
</dbReference>
<evidence type="ECO:0000256" key="11">
    <source>
        <dbReference type="SAM" id="Phobius"/>
    </source>
</evidence>
<comment type="caution">
    <text evidence="13">The sequence shown here is derived from an EMBL/GenBank/DDBJ whole genome shotgun (WGS) entry which is preliminary data.</text>
</comment>
<dbReference type="PROSITE" id="PS50262">
    <property type="entry name" value="G_PROTEIN_RECEP_F1_2"/>
    <property type="match status" value="1"/>
</dbReference>